<evidence type="ECO:0000313" key="3">
    <source>
        <dbReference type="Proteomes" id="UP000030747"/>
    </source>
</evidence>
<protein>
    <submittedName>
        <fullName evidence="2">Uncharacterized protein</fullName>
    </submittedName>
</protein>
<sequence>MGNNPSHPTVPLDGYLAVRASIEARFSSASRDSQAAAPRECCSTAGGSLQAVTHRELQKLQRQQMRQEVRSFRGSSRASAAALVEQAIAGTRLPATLSIAETTDTNSDGAPDEFEALETADEMLRGLSPSFTRAKAPQVRAQSPLPFPSMSHCSPTVSRAAETLKQQSSELSDCGRSRVSDPDPSCRATRLSAGQTSPSSTSNLQPPTPQQRPQHLAADLILHADDERHQRRASDRETTEASEGHTAGPLEGYVTGPPEGSSMGAPAGRRAAEDLHGAATRPLEGGVRNVGRERAARGREGRGHGTLAVQIEEAEMFCPLSPNSALGSCVPTTVAVKRSQQPARERENTAPVALPSRDITATSSVCYGPACNHSPFLEGKALQTLLPLLLGPSLGAAMGVCVHWFMKISNGLADMCAPITRDFEDSYGKYFSPVIATLKQQALHTTDGKGARLDWVITAKVLPPAANNVLSLGYCFKYRHLSSTRDSYVFPDLTESEQATDSACRWADASPSSWRSTLRGRQDEGQSPVAIVRPPSRGSGTPTGQCRREVPVFSVAVAHAGTSRRMWLHRDLCRFHGDETGQAVLTHLGPVCVGDFVEVPLALSNGIGVADVSTIRWLPLRVTRRASGSLTGSKALEAASRGLYEGCPLEIQYGEWFDSDQYRHMTTERLKRAECLEPELHHVSTSYSGIDVLVRRSLYKAVREGSVGAVAQRAWGLQCKVLPPDSPVVFPLTRRGLLHDRSTSLQLRVGDLLEYYLTIGGANF</sequence>
<dbReference type="OrthoDB" id="407343at2759"/>
<feature type="region of interest" description="Disordered" evidence="1">
    <location>
        <begin position="133"/>
        <end position="214"/>
    </location>
</feature>
<organism evidence="2 3">
    <name type="scientific">Eimeria tenella</name>
    <name type="common">Coccidian parasite</name>
    <dbReference type="NCBI Taxonomy" id="5802"/>
    <lineage>
        <taxon>Eukaryota</taxon>
        <taxon>Sar</taxon>
        <taxon>Alveolata</taxon>
        <taxon>Apicomplexa</taxon>
        <taxon>Conoidasida</taxon>
        <taxon>Coccidia</taxon>
        <taxon>Eucoccidiorida</taxon>
        <taxon>Eimeriorina</taxon>
        <taxon>Eimeriidae</taxon>
        <taxon>Eimeria</taxon>
    </lineage>
</organism>
<dbReference type="AlphaFoldDB" id="U6KX66"/>
<feature type="compositionally biased region" description="Basic and acidic residues" evidence="1">
    <location>
        <begin position="228"/>
        <end position="243"/>
    </location>
</feature>
<dbReference type="VEuPathDB" id="ToxoDB:ETH2_1416100"/>
<dbReference type="Proteomes" id="UP000030747">
    <property type="component" value="Unassembled WGS sequence"/>
</dbReference>
<dbReference type="VEuPathDB" id="ToxoDB:ETH_00033355"/>
<feature type="region of interest" description="Disordered" evidence="1">
    <location>
        <begin position="228"/>
        <end position="267"/>
    </location>
</feature>
<accession>U6KX66</accession>
<dbReference type="EMBL" id="HG675723">
    <property type="protein sequence ID" value="CDJ42556.1"/>
    <property type="molecule type" value="Genomic_DNA"/>
</dbReference>
<feature type="compositionally biased region" description="Polar residues" evidence="1">
    <location>
        <begin position="192"/>
        <end position="205"/>
    </location>
</feature>
<reference evidence="2" key="1">
    <citation type="submission" date="2013-10" db="EMBL/GenBank/DDBJ databases">
        <title>Genomic analysis of the causative agents of coccidiosis in chickens.</title>
        <authorList>
            <person name="Reid A.J."/>
            <person name="Blake D."/>
            <person name="Billington K."/>
            <person name="Browne H."/>
            <person name="Dunn M."/>
            <person name="Hung S."/>
            <person name="Kawahara F."/>
            <person name="Miranda-Saavedra D."/>
            <person name="Mourier T."/>
            <person name="Nagra H."/>
            <person name="Otto T.D."/>
            <person name="Rawlings N."/>
            <person name="Sanchez A."/>
            <person name="Sanders M."/>
            <person name="Subramaniam C."/>
            <person name="Tay Y."/>
            <person name="Dear P."/>
            <person name="Doerig C."/>
            <person name="Gruber A."/>
            <person name="Parkinson J."/>
            <person name="Shirley M."/>
            <person name="Wan K.L."/>
            <person name="Berriman M."/>
            <person name="Tomley F."/>
            <person name="Pain A."/>
        </authorList>
    </citation>
    <scope>NUCLEOTIDE SEQUENCE [LARGE SCALE GENOMIC DNA]</scope>
    <source>
        <strain evidence="2">Houghton</strain>
    </source>
</reference>
<evidence type="ECO:0000256" key="1">
    <source>
        <dbReference type="SAM" id="MobiDB-lite"/>
    </source>
</evidence>
<evidence type="ECO:0000313" key="2">
    <source>
        <dbReference type="EMBL" id="CDJ42556.1"/>
    </source>
</evidence>
<proteinExistence type="predicted"/>
<name>U6KX66_EIMTE</name>
<dbReference type="RefSeq" id="XP_013233306.1">
    <property type="nucleotide sequence ID" value="XM_013377852.1"/>
</dbReference>
<keyword evidence="3" id="KW-1185">Reference proteome</keyword>
<gene>
    <name evidence="2" type="ORF">ETH_00033355</name>
</gene>
<reference evidence="2" key="2">
    <citation type="submission" date="2013-10" db="EMBL/GenBank/DDBJ databases">
        <authorList>
            <person name="Aslett M."/>
        </authorList>
    </citation>
    <scope>NUCLEOTIDE SEQUENCE [LARGE SCALE GENOMIC DNA]</scope>
    <source>
        <strain evidence="2">Houghton</strain>
    </source>
</reference>
<dbReference type="GeneID" id="25255737"/>
<dbReference type="OMA" id="HWFMKIS"/>